<proteinExistence type="predicted"/>
<name>A0A9J5W043_SOLCO</name>
<evidence type="ECO:0000313" key="2">
    <source>
        <dbReference type="Proteomes" id="UP000824120"/>
    </source>
</evidence>
<dbReference type="Proteomes" id="UP000824120">
    <property type="component" value="Unassembled WGS sequence"/>
</dbReference>
<sequence length="93" mass="10482">MNISILLRHSGIWASDVDYEGYKFDGIVVGQSITFMNLKALILAKLDIDNVRKDIEIRYVVAGNLCPLKSRTTWVPLLQYFVVEDDAHLAGLT</sequence>
<gene>
    <name evidence="1" type="ORF">H5410_064140</name>
</gene>
<organism evidence="1 2">
    <name type="scientific">Solanum commersonii</name>
    <name type="common">Commerson's wild potato</name>
    <name type="synonym">Commerson's nightshade</name>
    <dbReference type="NCBI Taxonomy" id="4109"/>
    <lineage>
        <taxon>Eukaryota</taxon>
        <taxon>Viridiplantae</taxon>
        <taxon>Streptophyta</taxon>
        <taxon>Embryophyta</taxon>
        <taxon>Tracheophyta</taxon>
        <taxon>Spermatophyta</taxon>
        <taxon>Magnoliopsida</taxon>
        <taxon>eudicotyledons</taxon>
        <taxon>Gunneridae</taxon>
        <taxon>Pentapetalae</taxon>
        <taxon>asterids</taxon>
        <taxon>lamiids</taxon>
        <taxon>Solanales</taxon>
        <taxon>Solanaceae</taxon>
        <taxon>Solanoideae</taxon>
        <taxon>Solaneae</taxon>
        <taxon>Solanum</taxon>
    </lineage>
</organism>
<dbReference type="EMBL" id="JACXVP010000033">
    <property type="protein sequence ID" value="KAG5568843.1"/>
    <property type="molecule type" value="Genomic_DNA"/>
</dbReference>
<reference evidence="1" key="1">
    <citation type="submission" date="2020-09" db="EMBL/GenBank/DDBJ databases">
        <title>De no assembly of potato wild relative species, Solanum commersonii.</title>
        <authorList>
            <person name="Cho K."/>
        </authorList>
    </citation>
    <scope>NUCLEOTIDE SEQUENCE</scope>
    <source>
        <strain evidence="1">LZ3.2</strain>
        <tissue evidence="1">Leaf</tissue>
    </source>
</reference>
<dbReference type="AlphaFoldDB" id="A0A9J5W043"/>
<keyword evidence="2" id="KW-1185">Reference proteome</keyword>
<comment type="caution">
    <text evidence="1">The sequence shown here is derived from an EMBL/GenBank/DDBJ whole genome shotgun (WGS) entry which is preliminary data.</text>
</comment>
<feature type="non-terminal residue" evidence="1">
    <location>
        <position position="1"/>
    </location>
</feature>
<protein>
    <submittedName>
        <fullName evidence="1">Uncharacterized protein</fullName>
    </submittedName>
</protein>
<evidence type="ECO:0000313" key="1">
    <source>
        <dbReference type="EMBL" id="KAG5568843.1"/>
    </source>
</evidence>
<accession>A0A9J5W043</accession>
<dbReference type="OrthoDB" id="1325562at2759"/>